<comment type="pathway">
    <text evidence="2 13">Cell wall biogenesis; peptidoglycan biosynthesis.</text>
</comment>
<evidence type="ECO:0000256" key="12">
    <source>
        <dbReference type="ARBA" id="ARBA00047527"/>
    </source>
</evidence>
<dbReference type="UniPathway" id="UPA00219"/>
<evidence type="ECO:0000256" key="8">
    <source>
        <dbReference type="ARBA" id="ARBA00023306"/>
    </source>
</evidence>
<dbReference type="RefSeq" id="WP_121674034.1">
    <property type="nucleotide sequence ID" value="NZ_BMXM01000001.1"/>
</dbReference>
<evidence type="ECO:0000256" key="1">
    <source>
        <dbReference type="ARBA" id="ARBA00004496"/>
    </source>
</evidence>
<dbReference type="InterPro" id="IPR001986">
    <property type="entry name" value="Enolpyruvate_Tfrase_dom"/>
</dbReference>
<dbReference type="Pfam" id="PF00275">
    <property type="entry name" value="EPSP_synthase"/>
    <property type="match status" value="1"/>
</dbReference>
<dbReference type="NCBIfam" id="TIGR01072">
    <property type="entry name" value="murA"/>
    <property type="match status" value="1"/>
</dbReference>
<keyword evidence="13" id="KW-0670">Pyruvate</keyword>
<dbReference type="GO" id="GO:0008360">
    <property type="term" value="P:regulation of cell shape"/>
    <property type="evidence" value="ECO:0007669"/>
    <property type="project" value="UniProtKB-KW"/>
</dbReference>
<evidence type="ECO:0000256" key="10">
    <source>
        <dbReference type="ARBA" id="ARBA00037534"/>
    </source>
</evidence>
<evidence type="ECO:0000256" key="13">
    <source>
        <dbReference type="HAMAP-Rule" id="MF_00111"/>
    </source>
</evidence>
<evidence type="ECO:0000256" key="2">
    <source>
        <dbReference type="ARBA" id="ARBA00004752"/>
    </source>
</evidence>
<comment type="function">
    <text evidence="10 13">Cell wall formation. Adds enolpyruvyl to UDP-N-acetylglucosamine.</text>
</comment>
<keyword evidence="5 13" id="KW-0808">Transferase</keyword>
<feature type="binding site" evidence="13">
    <location>
        <position position="335"/>
    </location>
    <ligand>
        <name>UDP-N-acetyl-alpha-D-glucosamine</name>
        <dbReference type="ChEBI" id="CHEBI:57705"/>
    </ligand>
</feature>
<keyword evidence="3 13" id="KW-0963">Cytoplasm</keyword>
<dbReference type="InterPro" id="IPR036968">
    <property type="entry name" value="Enolpyruvate_Tfrase_sf"/>
</dbReference>
<dbReference type="OrthoDB" id="9803760at2"/>
<gene>
    <name evidence="13 15" type="primary">murA</name>
    <name evidence="15" type="ORF">D9V29_14460</name>
</gene>
<dbReference type="PANTHER" id="PTHR43783:SF1">
    <property type="entry name" value="UDP-N-ACETYLGLUCOSAMINE 1-CARBOXYVINYLTRANSFERASE"/>
    <property type="match status" value="1"/>
</dbReference>
<dbReference type="InterPro" id="IPR013792">
    <property type="entry name" value="RNA3'P_cycl/enolpyr_Trfase_a/b"/>
</dbReference>
<comment type="caution">
    <text evidence="15">The sequence shown here is derived from an EMBL/GenBank/DDBJ whole genome shotgun (WGS) entry which is preliminary data.</text>
</comment>
<evidence type="ECO:0000313" key="15">
    <source>
        <dbReference type="EMBL" id="RLP67939.1"/>
    </source>
</evidence>
<keyword evidence="16" id="KW-1185">Reference proteome</keyword>
<dbReference type="SUPFAM" id="SSF55205">
    <property type="entry name" value="EPT/RTPC-like"/>
    <property type="match status" value="1"/>
</dbReference>
<evidence type="ECO:0000256" key="7">
    <source>
        <dbReference type="ARBA" id="ARBA00022984"/>
    </source>
</evidence>
<dbReference type="GO" id="GO:0005737">
    <property type="term" value="C:cytoplasm"/>
    <property type="evidence" value="ECO:0007669"/>
    <property type="project" value="UniProtKB-SubCell"/>
</dbReference>
<dbReference type="EC" id="2.5.1.7" evidence="13"/>
<comment type="subcellular location">
    <subcellularLocation>
        <location evidence="1 13">Cytoplasm</location>
    </subcellularLocation>
</comment>
<dbReference type="AlphaFoldDB" id="A0A3L6ZIS6"/>
<evidence type="ECO:0000256" key="6">
    <source>
        <dbReference type="ARBA" id="ARBA00022960"/>
    </source>
</evidence>
<sequence>MGLTGDTITIQGGRPLRGRIELKGAKNLVTKAMVAAILGETPSILRDVPDISDVRVVRGLLDVHGVKVTSDEEGVLHLDPSNVEIAHMADIDAHAGSSRIPILFCGPLLHRLGEAFIPDLGGCRIGDRPIDFHLEVLRQFGAIVEKLPSGIRMSAPNGLKGTKVHLPYPSVGATEQVLLTAVRADGITELRGAAIEPEIMDLINILQKMGAIITVDTDRVIRIEGVERLEGYSHTALFDRNEAASWAAAALATEGDIFVGGARQPEMLTFLNVYRKVGGKFDIADDGIRFYHPGTQLNPVIIETDVHPGFMTDWQQPLVVALTKAKGVSIVHETVYEQRFGFVDALVEMGATIQVHKECLGGQACRFGQRNFNHSAVISGPTHLRGADIVVPDLRGGFSHLIAALSAEGTSRVSNVGIISRGYEKFITKLDQLGADFVLEG</sequence>
<organism evidence="15 16">
    <name type="scientific">Mycetocola manganoxydans</name>
    <dbReference type="NCBI Taxonomy" id="699879"/>
    <lineage>
        <taxon>Bacteria</taxon>
        <taxon>Bacillati</taxon>
        <taxon>Actinomycetota</taxon>
        <taxon>Actinomycetes</taxon>
        <taxon>Micrococcales</taxon>
        <taxon>Microbacteriaceae</taxon>
        <taxon>Mycetocola</taxon>
    </lineage>
</organism>
<keyword evidence="9 13" id="KW-0961">Cell wall biogenesis/degradation</keyword>
<dbReference type="GO" id="GO:0009252">
    <property type="term" value="P:peptidoglycan biosynthetic process"/>
    <property type="evidence" value="ECO:0007669"/>
    <property type="project" value="UniProtKB-UniRule"/>
</dbReference>
<dbReference type="CDD" id="cd01555">
    <property type="entry name" value="UdpNAET"/>
    <property type="match status" value="1"/>
</dbReference>
<accession>A0A3L6ZIS6</accession>
<dbReference type="EMBL" id="RCUV01000025">
    <property type="protein sequence ID" value="RLP67939.1"/>
    <property type="molecule type" value="Genomic_DNA"/>
</dbReference>
<dbReference type="GO" id="GO:0019277">
    <property type="term" value="P:UDP-N-acetylgalactosamine biosynthetic process"/>
    <property type="evidence" value="ECO:0007669"/>
    <property type="project" value="InterPro"/>
</dbReference>
<protein>
    <recommendedName>
        <fullName evidence="13">UDP-N-acetylglucosamine 1-carboxyvinyltransferase</fullName>
        <ecNumber evidence="13">2.5.1.7</ecNumber>
    </recommendedName>
    <alternativeName>
        <fullName evidence="13">Enoylpyruvate transferase</fullName>
    </alternativeName>
    <alternativeName>
        <fullName evidence="13">UDP-N-acetylglucosamine enolpyruvyl transferase</fullName>
        <shortName evidence="13">EPT</shortName>
    </alternativeName>
</protein>
<dbReference type="GO" id="GO:0071555">
    <property type="term" value="P:cell wall organization"/>
    <property type="evidence" value="ECO:0007669"/>
    <property type="project" value="UniProtKB-KW"/>
</dbReference>
<dbReference type="GO" id="GO:0051301">
    <property type="term" value="P:cell division"/>
    <property type="evidence" value="ECO:0007669"/>
    <property type="project" value="UniProtKB-KW"/>
</dbReference>
<feature type="binding site" evidence="13">
    <location>
        <position position="99"/>
    </location>
    <ligand>
        <name>UDP-N-acetyl-alpha-D-glucosamine</name>
        <dbReference type="ChEBI" id="CHEBI:57705"/>
    </ligand>
</feature>
<evidence type="ECO:0000256" key="11">
    <source>
        <dbReference type="ARBA" id="ARBA00038367"/>
    </source>
</evidence>
<keyword evidence="4 13" id="KW-0132">Cell division</keyword>
<feature type="binding site" evidence="13">
    <location>
        <position position="313"/>
    </location>
    <ligand>
        <name>UDP-N-acetyl-alpha-D-glucosamine</name>
        <dbReference type="ChEBI" id="CHEBI:57705"/>
    </ligand>
</feature>
<name>A0A3L6ZIS6_9MICO</name>
<reference evidence="15 16" key="1">
    <citation type="submission" date="2018-10" db="EMBL/GenBank/DDBJ databases">
        <authorList>
            <person name="Li J."/>
        </authorList>
    </citation>
    <scope>NUCLEOTIDE SEQUENCE [LARGE SCALE GENOMIC DNA]</scope>
    <source>
        <strain evidence="15 16">CCTCC AB209002</strain>
    </source>
</reference>
<feature type="modified residue" description="2-(S-cysteinyl)pyruvic acid O-phosphothioketal" evidence="13">
    <location>
        <position position="123"/>
    </location>
</feature>
<proteinExistence type="inferred from homology"/>
<evidence type="ECO:0000313" key="16">
    <source>
        <dbReference type="Proteomes" id="UP000270299"/>
    </source>
</evidence>
<comment type="similarity">
    <text evidence="11 13">Belongs to the EPSP synthase family. MurA subfamily.</text>
</comment>
<dbReference type="HAMAP" id="MF_00111">
    <property type="entry name" value="MurA"/>
    <property type="match status" value="1"/>
</dbReference>
<dbReference type="NCBIfam" id="NF006873">
    <property type="entry name" value="PRK09369.1"/>
    <property type="match status" value="1"/>
</dbReference>
<feature type="active site" description="Proton donor" evidence="13">
    <location>
        <position position="123"/>
    </location>
</feature>
<feature type="domain" description="Enolpyruvate transferase" evidence="14">
    <location>
        <begin position="11"/>
        <end position="430"/>
    </location>
</feature>
<feature type="binding site" evidence="13">
    <location>
        <begin position="26"/>
        <end position="27"/>
    </location>
    <ligand>
        <name>phosphoenolpyruvate</name>
        <dbReference type="ChEBI" id="CHEBI:58702"/>
    </ligand>
</feature>
<comment type="catalytic activity">
    <reaction evidence="12 13">
        <text>phosphoenolpyruvate + UDP-N-acetyl-alpha-D-glucosamine = UDP-N-acetyl-3-O-(1-carboxyvinyl)-alpha-D-glucosamine + phosphate</text>
        <dbReference type="Rhea" id="RHEA:18681"/>
        <dbReference type="ChEBI" id="CHEBI:43474"/>
        <dbReference type="ChEBI" id="CHEBI:57705"/>
        <dbReference type="ChEBI" id="CHEBI:58702"/>
        <dbReference type="ChEBI" id="CHEBI:68483"/>
        <dbReference type="EC" id="2.5.1.7"/>
    </reaction>
</comment>
<dbReference type="Proteomes" id="UP000270299">
    <property type="component" value="Unassembled WGS sequence"/>
</dbReference>
<evidence type="ECO:0000256" key="9">
    <source>
        <dbReference type="ARBA" id="ARBA00023316"/>
    </source>
</evidence>
<keyword evidence="8 13" id="KW-0131">Cell cycle</keyword>
<dbReference type="InterPro" id="IPR050068">
    <property type="entry name" value="MurA_subfamily"/>
</dbReference>
<dbReference type="Gene3D" id="3.65.10.10">
    <property type="entry name" value="Enolpyruvate transferase domain"/>
    <property type="match status" value="2"/>
</dbReference>
<evidence type="ECO:0000259" key="14">
    <source>
        <dbReference type="Pfam" id="PF00275"/>
    </source>
</evidence>
<dbReference type="InterPro" id="IPR005750">
    <property type="entry name" value="UDP_GlcNAc_COvinyl_MurA"/>
</dbReference>
<keyword evidence="6 13" id="KW-0133">Cell shape</keyword>
<comment type="caution">
    <text evidence="13">Lacks conserved residue(s) required for the propagation of feature annotation.</text>
</comment>
<dbReference type="PANTHER" id="PTHR43783">
    <property type="entry name" value="UDP-N-ACETYLGLUCOSAMINE 1-CARBOXYVINYLTRANSFERASE"/>
    <property type="match status" value="1"/>
</dbReference>
<keyword evidence="7 13" id="KW-0573">Peptidoglycan synthesis</keyword>
<evidence type="ECO:0000256" key="3">
    <source>
        <dbReference type="ARBA" id="ARBA00022490"/>
    </source>
</evidence>
<evidence type="ECO:0000256" key="4">
    <source>
        <dbReference type="ARBA" id="ARBA00022618"/>
    </source>
</evidence>
<evidence type="ECO:0000256" key="5">
    <source>
        <dbReference type="ARBA" id="ARBA00022679"/>
    </source>
</evidence>
<dbReference type="GO" id="GO:0008760">
    <property type="term" value="F:UDP-N-acetylglucosamine 1-carboxyvinyltransferase activity"/>
    <property type="evidence" value="ECO:0007669"/>
    <property type="project" value="UniProtKB-UniRule"/>
</dbReference>